<keyword evidence="3" id="KW-1185">Reference proteome</keyword>
<gene>
    <name evidence="2" type="ORF">HHI36_001860</name>
</gene>
<organism evidence="2 3">
    <name type="scientific">Cryptolaemus montrouzieri</name>
    <dbReference type="NCBI Taxonomy" id="559131"/>
    <lineage>
        <taxon>Eukaryota</taxon>
        <taxon>Metazoa</taxon>
        <taxon>Ecdysozoa</taxon>
        <taxon>Arthropoda</taxon>
        <taxon>Hexapoda</taxon>
        <taxon>Insecta</taxon>
        <taxon>Pterygota</taxon>
        <taxon>Neoptera</taxon>
        <taxon>Endopterygota</taxon>
        <taxon>Coleoptera</taxon>
        <taxon>Polyphaga</taxon>
        <taxon>Cucujiformia</taxon>
        <taxon>Coccinelloidea</taxon>
        <taxon>Coccinellidae</taxon>
        <taxon>Scymninae</taxon>
        <taxon>Scymnini</taxon>
        <taxon>Cryptolaemus</taxon>
    </lineage>
</organism>
<proteinExistence type="predicted"/>
<name>A0ABD2P9I5_9CUCU</name>
<feature type="region of interest" description="Disordered" evidence="1">
    <location>
        <begin position="1"/>
        <end position="52"/>
    </location>
</feature>
<evidence type="ECO:0000313" key="2">
    <source>
        <dbReference type="EMBL" id="KAL3287387.1"/>
    </source>
</evidence>
<evidence type="ECO:0000256" key="1">
    <source>
        <dbReference type="SAM" id="MobiDB-lite"/>
    </source>
</evidence>
<evidence type="ECO:0008006" key="4">
    <source>
        <dbReference type="Google" id="ProtNLM"/>
    </source>
</evidence>
<comment type="caution">
    <text evidence="2">The sequence shown here is derived from an EMBL/GenBank/DDBJ whole genome shotgun (WGS) entry which is preliminary data.</text>
</comment>
<evidence type="ECO:0000313" key="3">
    <source>
        <dbReference type="Proteomes" id="UP001516400"/>
    </source>
</evidence>
<dbReference type="EMBL" id="JABFTP020000185">
    <property type="protein sequence ID" value="KAL3287387.1"/>
    <property type="molecule type" value="Genomic_DNA"/>
</dbReference>
<sequence>MYGSDNDMEDEREEVDNSEVKDFSGGISEPEDNGVVQAKEDNPEGRLLEAPDRDNDQLMILQLVIVVHLMITFRKLDYWPQENELTKTVHGSNPNVTMDNWFTSVDIADKLLQDPYKLTIIGMEE</sequence>
<reference evidence="2 3" key="1">
    <citation type="journal article" date="2021" name="BMC Biol.">
        <title>Horizontally acquired antibacterial genes associated with adaptive radiation of ladybird beetles.</title>
        <authorList>
            <person name="Li H.S."/>
            <person name="Tang X.F."/>
            <person name="Huang Y.H."/>
            <person name="Xu Z.Y."/>
            <person name="Chen M.L."/>
            <person name="Du X.Y."/>
            <person name="Qiu B.Y."/>
            <person name="Chen P.T."/>
            <person name="Zhang W."/>
            <person name="Slipinski A."/>
            <person name="Escalona H.E."/>
            <person name="Waterhouse R.M."/>
            <person name="Zwick A."/>
            <person name="Pang H."/>
        </authorList>
    </citation>
    <scope>NUCLEOTIDE SEQUENCE [LARGE SCALE GENOMIC DNA]</scope>
    <source>
        <strain evidence="2">SYSU2018</strain>
    </source>
</reference>
<dbReference type="AlphaFoldDB" id="A0ABD2P9I5"/>
<protein>
    <recommendedName>
        <fullName evidence="4">PiggyBac transposable element-derived protein domain-containing protein</fullName>
    </recommendedName>
</protein>
<feature type="compositionally biased region" description="Acidic residues" evidence="1">
    <location>
        <begin position="1"/>
        <end position="17"/>
    </location>
</feature>
<accession>A0ABD2P9I5</accession>
<dbReference type="Proteomes" id="UP001516400">
    <property type="component" value="Unassembled WGS sequence"/>
</dbReference>
<feature type="compositionally biased region" description="Basic and acidic residues" evidence="1">
    <location>
        <begin position="38"/>
        <end position="52"/>
    </location>
</feature>